<dbReference type="OMA" id="RCWIAMA"/>
<dbReference type="Pfam" id="PF00005">
    <property type="entry name" value="ABC_tran"/>
    <property type="match status" value="1"/>
</dbReference>
<reference evidence="12 14" key="2">
    <citation type="journal article" date="2018" name="FEMS Microbiol. Ecol.">
        <title>Co-invading symbiotic mutualists of Medicago polymorpha retain high ancestral diversity and contain diverse accessory genomes.</title>
        <authorList>
            <person name="Porter S.S."/>
            <person name="Faber-Hammond J.J."/>
            <person name="Friesen M.L."/>
        </authorList>
    </citation>
    <scope>NUCLEOTIDE SEQUENCE [LARGE SCALE GENOMIC DNA]</scope>
    <source>
        <strain evidence="12 14">Str16</strain>
    </source>
</reference>
<dbReference type="Proteomes" id="UP001190825">
    <property type="component" value="Unassembled WGS sequence"/>
</dbReference>
<dbReference type="InterPro" id="IPR017871">
    <property type="entry name" value="ABC_transporter-like_CS"/>
</dbReference>
<dbReference type="Gene3D" id="3.40.50.300">
    <property type="entry name" value="P-loop containing nucleotide triphosphate hydrolases"/>
    <property type="match status" value="1"/>
</dbReference>
<dbReference type="GO" id="GO:0005524">
    <property type="term" value="F:ATP binding"/>
    <property type="evidence" value="ECO:0007669"/>
    <property type="project" value="UniProtKB-KW"/>
</dbReference>
<dbReference type="GO" id="GO:0006826">
    <property type="term" value="P:iron ion transport"/>
    <property type="evidence" value="ECO:0007669"/>
    <property type="project" value="UniProtKB-KW"/>
</dbReference>
<dbReference type="PROSITE" id="PS50893">
    <property type="entry name" value="ABC_TRANSPORTER_2"/>
    <property type="match status" value="1"/>
</dbReference>
<dbReference type="CDD" id="cd03214">
    <property type="entry name" value="ABC_Iron-Siderophores_B12_Hemin"/>
    <property type="match status" value="1"/>
</dbReference>
<evidence type="ECO:0000256" key="10">
    <source>
        <dbReference type="ARBA" id="ARBA00023136"/>
    </source>
</evidence>
<proteinExistence type="inferred from homology"/>
<comment type="subcellular location">
    <subcellularLocation>
        <location evidence="1">Cell membrane</location>
        <topology evidence="1">Peripheral membrane protein</topology>
    </subcellularLocation>
</comment>
<evidence type="ECO:0000256" key="1">
    <source>
        <dbReference type="ARBA" id="ARBA00004202"/>
    </source>
</evidence>
<evidence type="ECO:0000313" key="12">
    <source>
        <dbReference type="EMBL" id="PLT99352.1"/>
    </source>
</evidence>
<protein>
    <submittedName>
        <fullName evidence="12">ABC transporter</fullName>
    </submittedName>
    <submittedName>
        <fullName evidence="13">Iron-enterobactin transporter subunit ATP-binding component of ABC superfamily</fullName>
    </submittedName>
</protein>
<keyword evidence="8" id="KW-0408">Iron</keyword>
<dbReference type="InterPro" id="IPR003593">
    <property type="entry name" value="AAA+_ATPase"/>
</dbReference>
<dbReference type="GeneID" id="61611266"/>
<evidence type="ECO:0000256" key="9">
    <source>
        <dbReference type="ARBA" id="ARBA00023065"/>
    </source>
</evidence>
<dbReference type="Proteomes" id="UP000507954">
    <property type="component" value="Unassembled WGS sequence"/>
</dbReference>
<reference evidence="13" key="3">
    <citation type="submission" date="2019-06" db="EMBL/GenBank/DDBJ databases">
        <authorList>
            <person name="Le Quere A."/>
            <person name="Colella S."/>
        </authorList>
    </citation>
    <scope>NUCLEOTIDE SEQUENCE</scope>
    <source>
        <strain evidence="13">EmedicaeMD41</strain>
    </source>
</reference>
<reference evidence="12" key="1">
    <citation type="submission" date="2017-04" db="EMBL/GenBank/DDBJ databases">
        <authorList>
            <person name="Porter S."/>
            <person name="Friesen M.L."/>
            <person name="Faber-Hammond J."/>
        </authorList>
    </citation>
    <scope>NUCLEOTIDE SEQUENCE</scope>
    <source>
        <strain evidence="12">Str16</strain>
    </source>
</reference>
<dbReference type="EMBL" id="NBUC01000112">
    <property type="protein sequence ID" value="PLT99352.1"/>
    <property type="molecule type" value="Genomic_DNA"/>
</dbReference>
<dbReference type="PANTHER" id="PTHR42771">
    <property type="entry name" value="IRON(3+)-HYDROXAMATE IMPORT ATP-BINDING PROTEIN FHUC"/>
    <property type="match status" value="1"/>
</dbReference>
<evidence type="ECO:0000313" key="14">
    <source>
        <dbReference type="Proteomes" id="UP001190825"/>
    </source>
</evidence>
<comment type="similarity">
    <text evidence="2">Belongs to the ABC transporter superfamily.</text>
</comment>
<evidence type="ECO:0000256" key="8">
    <source>
        <dbReference type="ARBA" id="ARBA00023004"/>
    </source>
</evidence>
<name>A0A508WW30_9HYPH</name>
<keyword evidence="5" id="KW-0410">Iron transport</keyword>
<sequence length="268" mass="29336">MPEQLALPILETRAASIGYGARLILRDLDLSVPEASFTVLLGPNGCGKSTLLRALAGLIRPQQGTVLINGYSISMFPRKELAQRIGLLSQNQSAPEGMTVMDLVRQGRYPHRTLFGRWTKEDDEACEEALAVTDTADLAGEKFDTLSGGQRQRAWIAMTLAQRTSVLLLDEPTTFLDLSHQIDTLRLARKLVRERGVTIVAVLHDLNQAARYADNLVLLKHGAIVSEGSPADVLTSDIVKRVFDVDVTIITEPRTQAPICVPVEDADL</sequence>
<keyword evidence="7 13" id="KW-0067">ATP-binding</keyword>
<dbReference type="FunFam" id="3.40.50.300:FF:000134">
    <property type="entry name" value="Iron-enterobactin ABC transporter ATP-binding protein"/>
    <property type="match status" value="1"/>
</dbReference>
<keyword evidence="10" id="KW-0472">Membrane</keyword>
<dbReference type="AlphaFoldDB" id="A0A508WW30"/>
<dbReference type="GO" id="GO:0016887">
    <property type="term" value="F:ATP hydrolysis activity"/>
    <property type="evidence" value="ECO:0007669"/>
    <property type="project" value="InterPro"/>
</dbReference>
<dbReference type="EMBL" id="CABFNB010000093">
    <property type="protein sequence ID" value="VTZ61626.1"/>
    <property type="molecule type" value="Genomic_DNA"/>
</dbReference>
<dbReference type="InterPro" id="IPR027417">
    <property type="entry name" value="P-loop_NTPase"/>
</dbReference>
<organism evidence="13">
    <name type="scientific">Sinorhizobium medicae</name>
    <dbReference type="NCBI Taxonomy" id="110321"/>
    <lineage>
        <taxon>Bacteria</taxon>
        <taxon>Pseudomonadati</taxon>
        <taxon>Pseudomonadota</taxon>
        <taxon>Alphaproteobacteria</taxon>
        <taxon>Hyphomicrobiales</taxon>
        <taxon>Rhizobiaceae</taxon>
        <taxon>Sinorhizobium/Ensifer group</taxon>
        <taxon>Sinorhizobium</taxon>
    </lineage>
</organism>
<evidence type="ECO:0000256" key="6">
    <source>
        <dbReference type="ARBA" id="ARBA00022741"/>
    </source>
</evidence>
<evidence type="ECO:0000256" key="5">
    <source>
        <dbReference type="ARBA" id="ARBA00022496"/>
    </source>
</evidence>
<gene>
    <name evidence="13" type="primary">fepC</name>
    <name evidence="12" type="ORF">BMJ33_24080</name>
    <name evidence="13" type="ORF">EMEDMD4_280153</name>
</gene>
<dbReference type="InterPro" id="IPR051535">
    <property type="entry name" value="Siderophore_ABC-ATPase"/>
</dbReference>
<dbReference type="InterPro" id="IPR003439">
    <property type="entry name" value="ABC_transporter-like_ATP-bd"/>
</dbReference>
<dbReference type="GO" id="GO:0005886">
    <property type="term" value="C:plasma membrane"/>
    <property type="evidence" value="ECO:0007669"/>
    <property type="project" value="UniProtKB-SubCell"/>
</dbReference>
<keyword evidence="6" id="KW-0547">Nucleotide-binding</keyword>
<dbReference type="SUPFAM" id="SSF52540">
    <property type="entry name" value="P-loop containing nucleoside triphosphate hydrolases"/>
    <property type="match status" value="1"/>
</dbReference>
<evidence type="ECO:0000259" key="11">
    <source>
        <dbReference type="PROSITE" id="PS50893"/>
    </source>
</evidence>
<keyword evidence="3" id="KW-0813">Transport</keyword>
<keyword evidence="14" id="KW-1185">Reference proteome</keyword>
<evidence type="ECO:0000256" key="4">
    <source>
        <dbReference type="ARBA" id="ARBA00022475"/>
    </source>
</evidence>
<dbReference type="RefSeq" id="WP_012066716.1">
    <property type="nucleotide sequence ID" value="NZ_ATYC01000022.1"/>
</dbReference>
<dbReference type="SMART" id="SM00382">
    <property type="entry name" value="AAA"/>
    <property type="match status" value="1"/>
</dbReference>
<feature type="domain" description="ABC transporter" evidence="11">
    <location>
        <begin position="10"/>
        <end position="246"/>
    </location>
</feature>
<keyword evidence="9" id="KW-0406">Ion transport</keyword>
<accession>A0A508WW30</accession>
<keyword evidence="4" id="KW-1003">Cell membrane</keyword>
<evidence type="ECO:0000256" key="3">
    <source>
        <dbReference type="ARBA" id="ARBA00022448"/>
    </source>
</evidence>
<evidence type="ECO:0000313" key="13">
    <source>
        <dbReference type="EMBL" id="VTZ61626.1"/>
    </source>
</evidence>
<dbReference type="PANTHER" id="PTHR42771:SF2">
    <property type="entry name" value="IRON(3+)-HYDROXAMATE IMPORT ATP-BINDING PROTEIN FHUC"/>
    <property type="match status" value="1"/>
</dbReference>
<evidence type="ECO:0000256" key="7">
    <source>
        <dbReference type="ARBA" id="ARBA00022840"/>
    </source>
</evidence>
<dbReference type="PROSITE" id="PS00211">
    <property type="entry name" value="ABC_TRANSPORTER_1"/>
    <property type="match status" value="1"/>
</dbReference>
<evidence type="ECO:0000256" key="2">
    <source>
        <dbReference type="ARBA" id="ARBA00005417"/>
    </source>
</evidence>